<reference evidence="2" key="1">
    <citation type="journal article" date="2012" name="Nature">
        <title>The oyster genome reveals stress adaptation and complexity of shell formation.</title>
        <authorList>
            <person name="Zhang G."/>
            <person name="Fang X."/>
            <person name="Guo X."/>
            <person name="Li L."/>
            <person name="Luo R."/>
            <person name="Xu F."/>
            <person name="Yang P."/>
            <person name="Zhang L."/>
            <person name="Wang X."/>
            <person name="Qi H."/>
            <person name="Xiong Z."/>
            <person name="Que H."/>
            <person name="Xie Y."/>
            <person name="Holland P.W."/>
            <person name="Paps J."/>
            <person name="Zhu Y."/>
            <person name="Wu F."/>
            <person name="Chen Y."/>
            <person name="Wang J."/>
            <person name="Peng C."/>
            <person name="Meng J."/>
            <person name="Yang L."/>
            <person name="Liu J."/>
            <person name="Wen B."/>
            <person name="Zhang N."/>
            <person name="Huang Z."/>
            <person name="Zhu Q."/>
            <person name="Feng Y."/>
            <person name="Mount A."/>
            <person name="Hedgecock D."/>
            <person name="Xu Z."/>
            <person name="Liu Y."/>
            <person name="Domazet-Loso T."/>
            <person name="Du Y."/>
            <person name="Sun X."/>
            <person name="Zhang S."/>
            <person name="Liu B."/>
            <person name="Cheng P."/>
            <person name="Jiang X."/>
            <person name="Li J."/>
            <person name="Fan D."/>
            <person name="Wang W."/>
            <person name="Fu W."/>
            <person name="Wang T."/>
            <person name="Wang B."/>
            <person name="Zhang J."/>
            <person name="Peng Z."/>
            <person name="Li Y."/>
            <person name="Li N."/>
            <person name="Wang J."/>
            <person name="Chen M."/>
            <person name="He Y."/>
            <person name="Tan F."/>
            <person name="Song X."/>
            <person name="Zheng Q."/>
            <person name="Huang R."/>
            <person name="Yang H."/>
            <person name="Du X."/>
            <person name="Chen L."/>
            <person name="Yang M."/>
            <person name="Gaffney P.M."/>
            <person name="Wang S."/>
            <person name="Luo L."/>
            <person name="She Z."/>
            <person name="Ming Y."/>
            <person name="Huang W."/>
            <person name="Zhang S."/>
            <person name="Huang B."/>
            <person name="Zhang Y."/>
            <person name="Qu T."/>
            <person name="Ni P."/>
            <person name="Miao G."/>
            <person name="Wang J."/>
            <person name="Wang Q."/>
            <person name="Steinberg C.E."/>
            <person name="Wang H."/>
            <person name="Li N."/>
            <person name="Qian L."/>
            <person name="Zhang G."/>
            <person name="Li Y."/>
            <person name="Yang H."/>
            <person name="Liu X."/>
            <person name="Wang J."/>
            <person name="Yin Y."/>
            <person name="Wang J."/>
        </authorList>
    </citation>
    <scope>NUCLEOTIDE SEQUENCE [LARGE SCALE GENOMIC DNA]</scope>
    <source>
        <strain evidence="2">05x7-T-G4-1.051#20</strain>
    </source>
</reference>
<protein>
    <submittedName>
        <fullName evidence="2">Uncharacterized protein</fullName>
    </submittedName>
</protein>
<accession>K1QAU9</accession>
<evidence type="ECO:0000256" key="1">
    <source>
        <dbReference type="SAM" id="MobiDB-lite"/>
    </source>
</evidence>
<feature type="compositionally biased region" description="Pro residues" evidence="1">
    <location>
        <begin position="37"/>
        <end position="51"/>
    </location>
</feature>
<dbReference type="EMBL" id="JH818466">
    <property type="protein sequence ID" value="EKC28389.1"/>
    <property type="molecule type" value="Genomic_DNA"/>
</dbReference>
<dbReference type="InParanoid" id="K1QAU9"/>
<evidence type="ECO:0000313" key="2">
    <source>
        <dbReference type="EMBL" id="EKC28389.1"/>
    </source>
</evidence>
<name>K1QAU9_MAGGI</name>
<proteinExistence type="predicted"/>
<feature type="region of interest" description="Disordered" evidence="1">
    <location>
        <begin position="35"/>
        <end position="55"/>
    </location>
</feature>
<dbReference type="HOGENOM" id="CLU_2252603_0_0_1"/>
<gene>
    <name evidence="2" type="ORF">CGI_10023774</name>
</gene>
<organism evidence="2">
    <name type="scientific">Magallana gigas</name>
    <name type="common">Pacific oyster</name>
    <name type="synonym">Crassostrea gigas</name>
    <dbReference type="NCBI Taxonomy" id="29159"/>
    <lineage>
        <taxon>Eukaryota</taxon>
        <taxon>Metazoa</taxon>
        <taxon>Spiralia</taxon>
        <taxon>Lophotrochozoa</taxon>
        <taxon>Mollusca</taxon>
        <taxon>Bivalvia</taxon>
        <taxon>Autobranchia</taxon>
        <taxon>Pteriomorphia</taxon>
        <taxon>Ostreida</taxon>
        <taxon>Ostreoidea</taxon>
        <taxon>Ostreidae</taxon>
        <taxon>Magallana</taxon>
    </lineage>
</organism>
<sequence>MGRQDLAWAKQKIGISKTRRQMSLPARITEVPETPIVAPPVAPPPPPPPGDGLPETRHDIFRNLATDTARRIVKDLDLDQKLKYFSRFGSKDKRGRTDDDIVKL</sequence>
<dbReference type="AlphaFoldDB" id="K1QAU9"/>